<reference evidence="1" key="1">
    <citation type="submission" date="2016-05" db="EMBL/GenBank/DDBJ databases">
        <authorList>
            <person name="Lavstsen T."/>
            <person name="Jespersen J.S."/>
        </authorList>
    </citation>
    <scope>NUCLEOTIDE SEQUENCE</scope>
    <source>
        <tissue evidence="1">Brain</tissue>
    </source>
</reference>
<protein>
    <submittedName>
        <fullName evidence="1">Uncharacterized protein</fullName>
    </submittedName>
</protein>
<sequence>APRQTSHLACRSPLEMEPVWQAGQVLASLDMVGE</sequence>
<gene>
    <name evidence="1" type="primary">Nfu_g_1_018835</name>
</gene>
<organism evidence="1">
    <name type="scientific">Nothobranchius kadleci</name>
    <name type="common">African annual killifish</name>
    <dbReference type="NCBI Taxonomy" id="1051664"/>
    <lineage>
        <taxon>Eukaryota</taxon>
        <taxon>Metazoa</taxon>
        <taxon>Chordata</taxon>
        <taxon>Craniata</taxon>
        <taxon>Vertebrata</taxon>
        <taxon>Euteleostomi</taxon>
        <taxon>Actinopterygii</taxon>
        <taxon>Neopterygii</taxon>
        <taxon>Teleostei</taxon>
        <taxon>Neoteleostei</taxon>
        <taxon>Acanthomorphata</taxon>
        <taxon>Ovalentaria</taxon>
        <taxon>Atherinomorphae</taxon>
        <taxon>Cyprinodontiformes</taxon>
        <taxon>Nothobranchiidae</taxon>
        <taxon>Nothobranchius</taxon>
    </lineage>
</organism>
<dbReference type="AlphaFoldDB" id="A0A1A8CXI2"/>
<accession>A0A1A8CXI2</accession>
<reference evidence="1" key="2">
    <citation type="submission" date="2016-06" db="EMBL/GenBank/DDBJ databases">
        <title>The genome of a short-lived fish provides insights into sex chromosome evolution and the genetic control of aging.</title>
        <authorList>
            <person name="Reichwald K."/>
            <person name="Felder M."/>
            <person name="Petzold A."/>
            <person name="Koch P."/>
            <person name="Groth M."/>
            <person name="Platzer M."/>
        </authorList>
    </citation>
    <scope>NUCLEOTIDE SEQUENCE</scope>
    <source>
        <tissue evidence="1">Brain</tissue>
    </source>
</reference>
<evidence type="ECO:0000313" key="1">
    <source>
        <dbReference type="EMBL" id="SBP83371.1"/>
    </source>
</evidence>
<name>A0A1A8CXI2_NOTKA</name>
<dbReference type="EMBL" id="HADZ01019430">
    <property type="protein sequence ID" value="SBP83371.1"/>
    <property type="molecule type" value="Transcribed_RNA"/>
</dbReference>
<proteinExistence type="predicted"/>
<feature type="non-terminal residue" evidence="1">
    <location>
        <position position="34"/>
    </location>
</feature>
<feature type="non-terminal residue" evidence="1">
    <location>
        <position position="1"/>
    </location>
</feature>